<reference evidence="3 4" key="1">
    <citation type="submission" date="2022-04" db="EMBL/GenBank/DDBJ databases">
        <title>Positive selection, recombination, and allopatry shape intraspecific diversity of widespread and dominant cyanobacteria.</title>
        <authorList>
            <person name="Wei J."/>
            <person name="Shu W."/>
            <person name="Hu C."/>
        </authorList>
    </citation>
    <scope>NUCLEOTIDE SEQUENCE [LARGE SCALE GENOMIC DNA]</scope>
    <source>
        <strain evidence="3 4">GB2-A5</strain>
    </source>
</reference>
<evidence type="ECO:0000313" key="3">
    <source>
        <dbReference type="EMBL" id="MEP0866325.1"/>
    </source>
</evidence>
<organism evidence="3 4">
    <name type="scientific">Funiculus sociatus GB2-A5</name>
    <dbReference type="NCBI Taxonomy" id="2933946"/>
    <lineage>
        <taxon>Bacteria</taxon>
        <taxon>Bacillati</taxon>
        <taxon>Cyanobacteriota</taxon>
        <taxon>Cyanophyceae</taxon>
        <taxon>Coleofasciculales</taxon>
        <taxon>Coleofasciculaceae</taxon>
        <taxon>Funiculus</taxon>
    </lineage>
</organism>
<proteinExistence type="predicted"/>
<evidence type="ECO:0000259" key="1">
    <source>
        <dbReference type="Pfam" id="PF04754"/>
    </source>
</evidence>
<dbReference type="InterPro" id="IPR025587">
    <property type="entry name" value="DUF4351"/>
</dbReference>
<dbReference type="Pfam" id="PF14261">
    <property type="entry name" value="DUF4351"/>
    <property type="match status" value="1"/>
</dbReference>
<dbReference type="EMBL" id="JAMPKK010000041">
    <property type="protein sequence ID" value="MEP0866325.1"/>
    <property type="molecule type" value="Genomic_DNA"/>
</dbReference>
<evidence type="ECO:0000259" key="2">
    <source>
        <dbReference type="Pfam" id="PF14261"/>
    </source>
</evidence>
<evidence type="ECO:0000313" key="4">
    <source>
        <dbReference type="Proteomes" id="UP001442494"/>
    </source>
</evidence>
<name>A0ABV0JSA2_9CYAN</name>
<sequence length="313" mass="36585">MIDHDRLFKELLTEFFTEFLELFFPDIVAYLEPNSISFEPKEIYTDVTAGEKYEADLLVKARFREQESYFLIHLEHQAQPQADFGRRMFRYFARLYEKFAIPVYPIAIFSYNSPKLPQPNFHRVEFPDTVVLEFNYQLIQLNRLNWRDFLQHQNPLASALMAKMNIAPEDRPKVKSECLRLLATLRLNPAQMKMISGFVDTYLQLNTAEEEIFQAEIASFEPVEIEVVMEIVTSWMQQGIERGLEQGRQEGRQEGELAVIMRLLNRRIGTVAPELQEQIRQLSLTQLEDLAEALLDFADTADLVSWLESHPKG</sequence>
<dbReference type="PANTHER" id="PTHR35586">
    <property type="entry name" value="SLL1691 PROTEIN"/>
    <property type="match status" value="1"/>
</dbReference>
<dbReference type="InterPro" id="IPR006842">
    <property type="entry name" value="Transposase_31"/>
</dbReference>
<dbReference type="Pfam" id="PF04754">
    <property type="entry name" value="Transposase_31"/>
    <property type="match status" value="1"/>
</dbReference>
<feature type="domain" description="Transposase (putative) YhgA-like" evidence="1">
    <location>
        <begin position="3"/>
        <end position="189"/>
    </location>
</feature>
<dbReference type="RefSeq" id="WP_190424658.1">
    <property type="nucleotide sequence ID" value="NZ_JAMPKK010000041.1"/>
</dbReference>
<accession>A0ABV0JSA2</accession>
<keyword evidence="4" id="KW-1185">Reference proteome</keyword>
<protein>
    <submittedName>
        <fullName evidence="3">DUF4351 domain-containing protein</fullName>
    </submittedName>
</protein>
<feature type="domain" description="DUF4351" evidence="2">
    <location>
        <begin position="249"/>
        <end position="307"/>
    </location>
</feature>
<comment type="caution">
    <text evidence="3">The sequence shown here is derived from an EMBL/GenBank/DDBJ whole genome shotgun (WGS) entry which is preliminary data.</text>
</comment>
<dbReference type="PANTHER" id="PTHR35586:SF1">
    <property type="entry name" value="SLL1691 PROTEIN"/>
    <property type="match status" value="1"/>
</dbReference>
<gene>
    <name evidence="3" type="ORF">NDI37_17845</name>
</gene>
<dbReference type="Proteomes" id="UP001442494">
    <property type="component" value="Unassembled WGS sequence"/>
</dbReference>